<dbReference type="PANTHER" id="PTHR46445:SF3">
    <property type="entry name" value="RNA POLYMERASE II DEGRADATION FACTOR-LIKE PROTEIN (DUF1296)-RELATED"/>
    <property type="match status" value="1"/>
</dbReference>
<reference evidence="3 4" key="1">
    <citation type="submission" date="2023-12" db="EMBL/GenBank/DDBJ databases">
        <title>A high-quality genome assembly for Dillenia turbinata (Dilleniales).</title>
        <authorList>
            <person name="Chanderbali A."/>
        </authorList>
    </citation>
    <scope>NUCLEOTIDE SEQUENCE [LARGE SCALE GENOMIC DNA]</scope>
    <source>
        <strain evidence="3">LSX21</strain>
        <tissue evidence="3">Leaf</tissue>
    </source>
</reference>
<feature type="domain" description="GBF-interacting protein 1 N-terminal" evidence="2">
    <location>
        <begin position="24"/>
        <end position="82"/>
    </location>
</feature>
<feature type="region of interest" description="Disordered" evidence="1">
    <location>
        <begin position="620"/>
        <end position="640"/>
    </location>
</feature>
<feature type="region of interest" description="Disordered" evidence="1">
    <location>
        <begin position="1"/>
        <end position="25"/>
    </location>
</feature>
<feature type="compositionally biased region" description="Acidic residues" evidence="1">
    <location>
        <begin position="273"/>
        <end position="282"/>
    </location>
</feature>
<evidence type="ECO:0000313" key="3">
    <source>
        <dbReference type="EMBL" id="KAK6917235.1"/>
    </source>
</evidence>
<feature type="compositionally biased region" description="Polar residues" evidence="1">
    <location>
        <begin position="850"/>
        <end position="864"/>
    </location>
</feature>
<dbReference type="SUPFAM" id="SSF46934">
    <property type="entry name" value="UBA-like"/>
    <property type="match status" value="1"/>
</dbReference>
<dbReference type="Pfam" id="PF06972">
    <property type="entry name" value="GIP1_N"/>
    <property type="match status" value="1"/>
</dbReference>
<organism evidence="3 4">
    <name type="scientific">Dillenia turbinata</name>
    <dbReference type="NCBI Taxonomy" id="194707"/>
    <lineage>
        <taxon>Eukaryota</taxon>
        <taxon>Viridiplantae</taxon>
        <taxon>Streptophyta</taxon>
        <taxon>Embryophyta</taxon>
        <taxon>Tracheophyta</taxon>
        <taxon>Spermatophyta</taxon>
        <taxon>Magnoliopsida</taxon>
        <taxon>eudicotyledons</taxon>
        <taxon>Gunneridae</taxon>
        <taxon>Pentapetalae</taxon>
        <taxon>Dilleniales</taxon>
        <taxon>Dilleniaceae</taxon>
        <taxon>Dillenia</taxon>
    </lineage>
</organism>
<feature type="region of interest" description="Disordered" evidence="1">
    <location>
        <begin position="449"/>
        <end position="468"/>
    </location>
</feature>
<feature type="region of interest" description="Disordered" evidence="1">
    <location>
        <begin position="795"/>
        <end position="864"/>
    </location>
</feature>
<dbReference type="PANTHER" id="PTHR46445">
    <property type="entry name" value="RNA POLYMERASE II DEGRADATION FACTOR-LIKE PROTEIN (DUF1296)"/>
    <property type="match status" value="1"/>
</dbReference>
<feature type="region of interest" description="Disordered" evidence="1">
    <location>
        <begin position="270"/>
        <end position="290"/>
    </location>
</feature>
<feature type="compositionally biased region" description="Polar residues" evidence="1">
    <location>
        <begin position="825"/>
        <end position="841"/>
    </location>
</feature>
<dbReference type="InterPro" id="IPR009719">
    <property type="entry name" value="GIP1_N"/>
</dbReference>
<sequence>MGSRGGSNMTNGKGNNNGGGLSGIPASARKLVQSLKEIVNCSEQEIYAMLKECDMNPDDAVNRLLSQDPFHEVKSKRDKKKENKDVMESRSRGANNTSNRGRSSMDRNLGRGGSSQTISTDPGFLHSKPAYKKENGPTAFQSSSSSGSGMPGYNPNRWLLSQSDSTVTESKISAVGSGDVISSSSQPASGYQPAWIGVPGQRSMADIVKMGRPQGRVASAPNPSHHNANHHHASVAPPIGSSYDLQSAESHASNVSDLNPQAGVVVSQHITPDDDWPLDDQQPDASVAPHLEPPLDAELYAGSSQLPLDSTDQHLIQSDEDQVVEDGDLEANASVSSGKMPEEPSGGATIFDKDLFNNMNSYHTHMHAFEHQEVEDVAAPVSANFQQLSLKEEDQGRPVEEESRSVVIPDHLQVQSAECSHLSFGSFGSGINSAFSSQFASRPVSTNIEEAPAPAEASSTGHSESRNSEFYEDGHLRTTSDGNLTQRTGVSAGNYESPSVPQTEVLKQDIAEAAQGNQYNFPSSMPGYSLENAQQLNAVLAHSQISSQMQNLAPFSSVMQSYTNSLPSTLLGSNAHVRESDNSYSPFSMTQSLPTKYSNPVTSISSSTLSVPEMQALKAGSFSSAQPTPQTPPSTTAATGPALPQHLAVHPYTQPTLPLGPFPSMMGYPYLPQSFTYLPSAFQQAYAGNSTYHQSLAAMLPQYKNSVSVSSLPQSAAVASGYGGFGNSTNIPANFPLNPPAASAATSRAYDDIISSQYKDSGHLISLQQNDSLALWDGPGSRMFALPASTFYSFQGQNQQPPGFRQGQQPSQHYGAGALGFPNFYHSQTGISPEHQQQNPREVSLGGSQGQPPKHSQQIWQNSY</sequence>
<gene>
    <name evidence="3" type="ORF">RJ641_017986</name>
</gene>
<feature type="compositionally biased region" description="Basic and acidic residues" evidence="1">
    <location>
        <begin position="69"/>
        <end position="91"/>
    </location>
</feature>
<dbReference type="EMBL" id="JBAMMX010000023">
    <property type="protein sequence ID" value="KAK6917235.1"/>
    <property type="molecule type" value="Genomic_DNA"/>
</dbReference>
<feature type="compositionally biased region" description="Low complexity" evidence="1">
    <location>
        <begin position="1"/>
        <end position="14"/>
    </location>
</feature>
<name>A0AAN8YYU3_9MAGN</name>
<feature type="region of interest" description="Disordered" evidence="1">
    <location>
        <begin position="214"/>
        <end position="255"/>
    </location>
</feature>
<protein>
    <submittedName>
        <fullName evidence="3">GBF-interacting protein 1, N-terminal</fullName>
    </submittedName>
</protein>
<feature type="compositionally biased region" description="Low complexity" evidence="1">
    <location>
        <begin position="795"/>
        <end position="812"/>
    </location>
</feature>
<evidence type="ECO:0000313" key="4">
    <source>
        <dbReference type="Proteomes" id="UP001370490"/>
    </source>
</evidence>
<dbReference type="AlphaFoldDB" id="A0AAN8YYU3"/>
<feature type="compositionally biased region" description="Low complexity" evidence="1">
    <location>
        <begin position="623"/>
        <end position="640"/>
    </location>
</feature>
<evidence type="ECO:0000259" key="2">
    <source>
        <dbReference type="Pfam" id="PF06972"/>
    </source>
</evidence>
<accession>A0AAN8YYU3</accession>
<comment type="caution">
    <text evidence="3">The sequence shown here is derived from an EMBL/GenBank/DDBJ whole genome shotgun (WGS) entry which is preliminary data.</text>
</comment>
<feature type="region of interest" description="Disordered" evidence="1">
    <location>
        <begin position="59"/>
        <end position="159"/>
    </location>
</feature>
<feature type="compositionally biased region" description="Polar residues" evidence="1">
    <location>
        <begin position="243"/>
        <end position="255"/>
    </location>
</feature>
<evidence type="ECO:0000256" key="1">
    <source>
        <dbReference type="SAM" id="MobiDB-lite"/>
    </source>
</evidence>
<feature type="region of interest" description="Disordered" evidence="1">
    <location>
        <begin position="474"/>
        <end position="500"/>
    </location>
</feature>
<proteinExistence type="predicted"/>
<dbReference type="Proteomes" id="UP001370490">
    <property type="component" value="Unassembled WGS sequence"/>
</dbReference>
<keyword evidence="4" id="KW-1185">Reference proteome</keyword>
<feature type="compositionally biased region" description="Polar residues" evidence="1">
    <location>
        <begin position="92"/>
        <end position="102"/>
    </location>
</feature>
<feature type="compositionally biased region" description="Polar residues" evidence="1">
    <location>
        <begin position="479"/>
        <end position="500"/>
    </location>
</feature>
<dbReference type="InterPro" id="IPR009060">
    <property type="entry name" value="UBA-like_sf"/>
</dbReference>